<sequence length="157" mass="17318">MPDLAPENVQDYPRPPALEPVRQQLRIVLNGKIAAETTRAFRVLETHHAPTYYIPPEDVTAALTPLPGTTFCEWKGRAAYFDVQIDGKMAPRAAWSYAAPTRDFTALAGYLSFYASAMDACFVGEDRVIAQPGDFYGGWVTANLQGRIKGAPGTEHW</sequence>
<name>A0A0M6YMW5_9RHOB</name>
<evidence type="ECO:0000313" key="3">
    <source>
        <dbReference type="Proteomes" id="UP000049222"/>
    </source>
</evidence>
<protein>
    <recommendedName>
        <fullName evidence="1">DUF427 domain-containing protein</fullName>
    </recommendedName>
</protein>
<evidence type="ECO:0000259" key="1">
    <source>
        <dbReference type="Pfam" id="PF04248"/>
    </source>
</evidence>
<evidence type="ECO:0000313" key="2">
    <source>
        <dbReference type="EMBL" id="CTQ51280.1"/>
    </source>
</evidence>
<keyword evidence="3" id="KW-1185">Reference proteome</keyword>
<accession>A0A0M6YMW5</accession>
<dbReference type="EMBL" id="CXSU01000012">
    <property type="protein sequence ID" value="CTQ51280.1"/>
    <property type="molecule type" value="Genomic_DNA"/>
</dbReference>
<dbReference type="OrthoDB" id="9815163at2"/>
<dbReference type="InterPro" id="IPR007361">
    <property type="entry name" value="DUF427"/>
</dbReference>
<dbReference type="PANTHER" id="PTHR43058">
    <property type="entry name" value="SLR0655 PROTEIN"/>
    <property type="match status" value="1"/>
</dbReference>
<feature type="domain" description="DUF427" evidence="1">
    <location>
        <begin position="26"/>
        <end position="115"/>
    </location>
</feature>
<dbReference type="InterPro" id="IPR038694">
    <property type="entry name" value="DUF427_sf"/>
</dbReference>
<gene>
    <name evidence="2" type="ORF">JDO7802_03319</name>
</gene>
<dbReference type="AlphaFoldDB" id="A0A0M6YMW5"/>
<dbReference type="RefSeq" id="WP_055087005.1">
    <property type="nucleotide sequence ID" value="NZ_CXSU01000012.1"/>
</dbReference>
<dbReference type="Gene3D" id="2.170.150.40">
    <property type="entry name" value="Domain of unknown function (DUF427)"/>
    <property type="match status" value="1"/>
</dbReference>
<dbReference type="Pfam" id="PF04248">
    <property type="entry name" value="NTP_transf_9"/>
    <property type="match status" value="1"/>
</dbReference>
<proteinExistence type="predicted"/>
<reference evidence="2 3" key="1">
    <citation type="submission" date="2015-07" db="EMBL/GenBank/DDBJ databases">
        <authorList>
            <person name="Noorani M."/>
        </authorList>
    </citation>
    <scope>NUCLEOTIDE SEQUENCE [LARGE SCALE GENOMIC DNA]</scope>
    <source>
        <strain evidence="2 3">CECT 7802</strain>
    </source>
</reference>
<dbReference type="STRING" id="420998.JDO7802_03319"/>
<organism evidence="2 3">
    <name type="scientific">Jannaschia donghaensis</name>
    <dbReference type="NCBI Taxonomy" id="420998"/>
    <lineage>
        <taxon>Bacteria</taxon>
        <taxon>Pseudomonadati</taxon>
        <taxon>Pseudomonadota</taxon>
        <taxon>Alphaproteobacteria</taxon>
        <taxon>Rhodobacterales</taxon>
        <taxon>Roseobacteraceae</taxon>
        <taxon>Jannaschia</taxon>
    </lineage>
</organism>
<dbReference type="PANTHER" id="PTHR43058:SF1">
    <property type="entry name" value="DUF427 DOMAIN-CONTAINING PROTEIN"/>
    <property type="match status" value="1"/>
</dbReference>
<dbReference type="Proteomes" id="UP000049222">
    <property type="component" value="Unassembled WGS sequence"/>
</dbReference>